<proteinExistence type="predicted"/>
<evidence type="ECO:0000313" key="2">
    <source>
        <dbReference type="Proteomes" id="UP000724584"/>
    </source>
</evidence>
<name>A0ACB7P1G5_9PEZI</name>
<keyword evidence="2" id="KW-1185">Reference proteome</keyword>
<gene>
    <name evidence="1" type="ORF">F5144DRAFT_605894</name>
</gene>
<dbReference type="EMBL" id="JAGIZQ010000006">
    <property type="protein sequence ID" value="KAH6623395.1"/>
    <property type="molecule type" value="Genomic_DNA"/>
</dbReference>
<evidence type="ECO:0000313" key="1">
    <source>
        <dbReference type="EMBL" id="KAH6623395.1"/>
    </source>
</evidence>
<reference evidence="1 2" key="1">
    <citation type="journal article" date="2021" name="Nat. Commun.">
        <title>Genetic determinants of endophytism in the Arabidopsis root mycobiome.</title>
        <authorList>
            <person name="Mesny F."/>
            <person name="Miyauchi S."/>
            <person name="Thiergart T."/>
            <person name="Pickel B."/>
            <person name="Atanasova L."/>
            <person name="Karlsson M."/>
            <person name="Huettel B."/>
            <person name="Barry K.W."/>
            <person name="Haridas S."/>
            <person name="Chen C."/>
            <person name="Bauer D."/>
            <person name="Andreopoulos W."/>
            <person name="Pangilinan J."/>
            <person name="LaButti K."/>
            <person name="Riley R."/>
            <person name="Lipzen A."/>
            <person name="Clum A."/>
            <person name="Drula E."/>
            <person name="Henrissat B."/>
            <person name="Kohler A."/>
            <person name="Grigoriev I.V."/>
            <person name="Martin F.M."/>
            <person name="Hacquard S."/>
        </authorList>
    </citation>
    <scope>NUCLEOTIDE SEQUENCE [LARGE SCALE GENOMIC DNA]</scope>
    <source>
        <strain evidence="1 2">MPI-SDFR-AT-0079</strain>
    </source>
</reference>
<sequence length="81" mass="9060">MLSQPLWVRALVLLLSRSVAKSSVLLGLAAANFPNLRRLFIEARTDNEERDVSRRAFYNAVLFLGSVAVFSLIAQRMNAHS</sequence>
<organism evidence="1 2">
    <name type="scientific">Chaetomium tenue</name>
    <dbReference type="NCBI Taxonomy" id="1854479"/>
    <lineage>
        <taxon>Eukaryota</taxon>
        <taxon>Fungi</taxon>
        <taxon>Dikarya</taxon>
        <taxon>Ascomycota</taxon>
        <taxon>Pezizomycotina</taxon>
        <taxon>Sordariomycetes</taxon>
        <taxon>Sordariomycetidae</taxon>
        <taxon>Sordariales</taxon>
        <taxon>Chaetomiaceae</taxon>
        <taxon>Chaetomium</taxon>
    </lineage>
</organism>
<accession>A0ACB7P1G5</accession>
<protein>
    <submittedName>
        <fullName evidence="1">Uncharacterized protein</fullName>
    </submittedName>
</protein>
<dbReference type="Proteomes" id="UP000724584">
    <property type="component" value="Unassembled WGS sequence"/>
</dbReference>
<comment type="caution">
    <text evidence="1">The sequence shown here is derived from an EMBL/GenBank/DDBJ whole genome shotgun (WGS) entry which is preliminary data.</text>
</comment>